<dbReference type="InterPro" id="IPR011701">
    <property type="entry name" value="MFS"/>
</dbReference>
<dbReference type="CDD" id="cd17502">
    <property type="entry name" value="MFS_Azr1_MDR_like"/>
    <property type="match status" value="1"/>
</dbReference>
<dbReference type="FunFam" id="1.20.1250.20:FF:000196">
    <property type="entry name" value="MFS toxin efflux pump (AflT)"/>
    <property type="match status" value="1"/>
</dbReference>
<evidence type="ECO:0000256" key="1">
    <source>
        <dbReference type="ARBA" id="ARBA00004128"/>
    </source>
</evidence>
<dbReference type="InterPro" id="IPR036259">
    <property type="entry name" value="MFS_trans_sf"/>
</dbReference>
<dbReference type="InterPro" id="IPR020846">
    <property type="entry name" value="MFS_dom"/>
</dbReference>
<name>A0A6A6J1P2_9PLEO</name>
<comment type="similarity">
    <text evidence="3">Belongs to the major facilitator superfamily. TCR/Tet family.</text>
</comment>
<feature type="transmembrane region" description="Helical" evidence="13">
    <location>
        <begin position="109"/>
        <end position="128"/>
    </location>
</feature>
<dbReference type="RefSeq" id="XP_033691116.1">
    <property type="nucleotide sequence ID" value="XM_033825411.1"/>
</dbReference>
<dbReference type="FunFam" id="1.20.1720.10:FF:000014">
    <property type="entry name" value="MFS drug transporter, putative"/>
    <property type="match status" value="1"/>
</dbReference>
<evidence type="ECO:0000259" key="14">
    <source>
        <dbReference type="PROSITE" id="PS50850"/>
    </source>
</evidence>
<keyword evidence="4" id="KW-1003">Cell membrane</keyword>
<evidence type="ECO:0000256" key="4">
    <source>
        <dbReference type="ARBA" id="ARBA00022475"/>
    </source>
</evidence>
<keyword evidence="7 13" id="KW-1133">Transmembrane helix</keyword>
<dbReference type="Proteomes" id="UP000800094">
    <property type="component" value="Unassembled WGS sequence"/>
</dbReference>
<evidence type="ECO:0000256" key="6">
    <source>
        <dbReference type="ARBA" id="ARBA00022692"/>
    </source>
</evidence>
<dbReference type="Gene3D" id="1.20.1250.20">
    <property type="entry name" value="MFS general substrate transporter like domains"/>
    <property type="match status" value="1"/>
</dbReference>
<feature type="transmembrane region" description="Helical" evidence="13">
    <location>
        <begin position="269"/>
        <end position="289"/>
    </location>
</feature>
<evidence type="ECO:0000256" key="11">
    <source>
        <dbReference type="ARBA" id="ARBA00083178"/>
    </source>
</evidence>
<evidence type="ECO:0000256" key="5">
    <source>
        <dbReference type="ARBA" id="ARBA00022554"/>
    </source>
</evidence>
<keyword evidence="5" id="KW-0926">Vacuole</keyword>
<dbReference type="GO" id="GO:0005886">
    <property type="term" value="C:plasma membrane"/>
    <property type="evidence" value="ECO:0007669"/>
    <property type="project" value="UniProtKB-SubCell"/>
</dbReference>
<evidence type="ECO:0000256" key="10">
    <source>
        <dbReference type="ARBA" id="ARBA00069956"/>
    </source>
</evidence>
<accession>A0A6A6J1P2</accession>
<dbReference type="PRINTS" id="PR01036">
    <property type="entry name" value="TCRTETB"/>
</dbReference>
<dbReference type="PROSITE" id="PS50850">
    <property type="entry name" value="MFS"/>
    <property type="match status" value="1"/>
</dbReference>
<gene>
    <name evidence="15" type="ORF">BU26DRAFT_472116</name>
</gene>
<evidence type="ECO:0000256" key="2">
    <source>
        <dbReference type="ARBA" id="ARBA00004651"/>
    </source>
</evidence>
<feature type="transmembrane region" description="Helical" evidence="13">
    <location>
        <begin position="172"/>
        <end position="191"/>
    </location>
</feature>
<feature type="transmembrane region" description="Helical" evidence="13">
    <location>
        <begin position="542"/>
        <end position="562"/>
    </location>
</feature>
<feature type="transmembrane region" description="Helical" evidence="13">
    <location>
        <begin position="228"/>
        <end position="248"/>
    </location>
</feature>
<evidence type="ECO:0000256" key="13">
    <source>
        <dbReference type="SAM" id="Phobius"/>
    </source>
</evidence>
<evidence type="ECO:0000256" key="3">
    <source>
        <dbReference type="ARBA" id="ARBA00007520"/>
    </source>
</evidence>
<dbReference type="GeneID" id="54578741"/>
<dbReference type="SUPFAM" id="SSF103473">
    <property type="entry name" value="MFS general substrate transporter"/>
    <property type="match status" value="2"/>
</dbReference>
<evidence type="ECO:0000313" key="15">
    <source>
        <dbReference type="EMBL" id="KAF2256112.1"/>
    </source>
</evidence>
<feature type="compositionally biased region" description="Basic and acidic residues" evidence="12">
    <location>
        <begin position="13"/>
        <end position="32"/>
    </location>
</feature>
<feature type="transmembrane region" description="Helical" evidence="13">
    <location>
        <begin position="140"/>
        <end position="166"/>
    </location>
</feature>
<feature type="transmembrane region" description="Helical" evidence="13">
    <location>
        <begin position="198"/>
        <end position="216"/>
    </location>
</feature>
<keyword evidence="8 13" id="KW-0472">Membrane</keyword>
<comment type="subcellular location">
    <subcellularLocation>
        <location evidence="2">Cell membrane</location>
        <topology evidence="2">Multi-pass membrane protein</topology>
    </subcellularLocation>
    <subcellularLocation>
        <location evidence="1">Vacuole membrane</location>
        <topology evidence="1">Multi-pass membrane protein</topology>
    </subcellularLocation>
</comment>
<dbReference type="Pfam" id="PF07690">
    <property type="entry name" value="MFS_1"/>
    <property type="match status" value="1"/>
</dbReference>
<evidence type="ECO:0000256" key="7">
    <source>
        <dbReference type="ARBA" id="ARBA00022989"/>
    </source>
</evidence>
<feature type="compositionally biased region" description="Polar residues" evidence="12">
    <location>
        <begin position="1"/>
        <end position="12"/>
    </location>
</feature>
<sequence>MAESTQSITTSNSDRHTMDPRSDIELVDKAGLEGDNPQAEAMQANTSGAAGEEGPPTGDVLQPAAKSSRLQTVVLMGTLCSAVFLAALDITIVSTAVPTISEHFRSTSGYTWIGSSFLLAAAVVAPSWGKFSDIWGRKTILLIAVAVFFLGSALCGAAVSMTMLIVGRAVQGAAAGGLLSLVSIVVGDLFSPRKRGKYYGIVGMVWAVAFTLGPLIGGAFTKGVSWRWCFYVNLPISGAAFILIIWLLKLHTPKTPLLAGLKAIDWTGSLALVGGTLMFLLGLTFGGTFHPWGSAIVVCLILFGVVTIVLFFGVERFFARYPIVPVHLYGNTSNLAVIVVNLFHGITFTQNTYFLPLYCQSVLDAEPLLSGVLLLPFAVAMSIATVGAGLYVKKTGRYLDCIRGGFALLLLGQGLMYDLPDGKTWAKIILYQVLPGLGVGLNFQPPLIALQNNVPGQDNAAATASFGLVRNVASAMGVVIGSVAFSNKMQEQHEQLVEALGTQTADLFSGSNAQANVLLVRTLPGPQKAAVRHAFWAAMRSIWIVAVGFSAAALVVCVLIRYKELGKTHVEVKTGLAGEEERRRIAVEQRARKQGASG</sequence>
<feature type="domain" description="Major facilitator superfamily (MFS) profile" evidence="14">
    <location>
        <begin position="75"/>
        <end position="528"/>
    </location>
</feature>
<dbReference type="GO" id="GO:0022857">
    <property type="term" value="F:transmembrane transporter activity"/>
    <property type="evidence" value="ECO:0007669"/>
    <property type="project" value="InterPro"/>
</dbReference>
<dbReference type="Gene3D" id="1.20.1720.10">
    <property type="entry name" value="Multidrug resistance protein D"/>
    <property type="match status" value="1"/>
</dbReference>
<feature type="transmembrane region" description="Helical" evidence="13">
    <location>
        <begin position="326"/>
        <end position="348"/>
    </location>
</feature>
<evidence type="ECO:0000313" key="16">
    <source>
        <dbReference type="Proteomes" id="UP000800094"/>
    </source>
</evidence>
<dbReference type="AlphaFoldDB" id="A0A6A6J1P2"/>
<feature type="region of interest" description="Disordered" evidence="12">
    <location>
        <begin position="1"/>
        <end position="62"/>
    </location>
</feature>
<feature type="transmembrane region" description="Helical" evidence="13">
    <location>
        <begin position="295"/>
        <end position="314"/>
    </location>
</feature>
<feature type="transmembrane region" description="Helical" evidence="13">
    <location>
        <begin position="368"/>
        <end position="392"/>
    </location>
</feature>
<dbReference type="GO" id="GO:0005774">
    <property type="term" value="C:vacuolar membrane"/>
    <property type="evidence" value="ECO:0007669"/>
    <property type="project" value="UniProtKB-SubCell"/>
</dbReference>
<dbReference type="PANTHER" id="PTHR23501">
    <property type="entry name" value="MAJOR FACILITATOR SUPERFAMILY"/>
    <property type="match status" value="1"/>
</dbReference>
<keyword evidence="16" id="KW-1185">Reference proteome</keyword>
<dbReference type="PANTHER" id="PTHR23501:SF102">
    <property type="entry name" value="DRUG TRANSPORTER, PUTATIVE (AFU_ORTHOLOGUE AFUA_3G08530)-RELATED"/>
    <property type="match status" value="1"/>
</dbReference>
<protein>
    <recommendedName>
        <fullName evidence="10">Efflux pump dotC</fullName>
    </recommendedName>
    <alternativeName>
        <fullName evidence="11">Dothistromin biosynthesis protein C</fullName>
    </alternativeName>
</protein>
<reference evidence="15" key="1">
    <citation type="journal article" date="2020" name="Stud. Mycol.">
        <title>101 Dothideomycetes genomes: a test case for predicting lifestyles and emergence of pathogens.</title>
        <authorList>
            <person name="Haridas S."/>
            <person name="Albert R."/>
            <person name="Binder M."/>
            <person name="Bloem J."/>
            <person name="Labutti K."/>
            <person name="Salamov A."/>
            <person name="Andreopoulos B."/>
            <person name="Baker S."/>
            <person name="Barry K."/>
            <person name="Bills G."/>
            <person name="Bluhm B."/>
            <person name="Cannon C."/>
            <person name="Castanera R."/>
            <person name="Culley D."/>
            <person name="Daum C."/>
            <person name="Ezra D."/>
            <person name="Gonzalez J."/>
            <person name="Henrissat B."/>
            <person name="Kuo A."/>
            <person name="Liang C."/>
            <person name="Lipzen A."/>
            <person name="Lutzoni F."/>
            <person name="Magnuson J."/>
            <person name="Mondo S."/>
            <person name="Nolan M."/>
            <person name="Ohm R."/>
            <person name="Pangilinan J."/>
            <person name="Park H.-J."/>
            <person name="Ramirez L."/>
            <person name="Alfaro M."/>
            <person name="Sun H."/>
            <person name="Tritt A."/>
            <person name="Yoshinaga Y."/>
            <person name="Zwiers L.-H."/>
            <person name="Turgeon B."/>
            <person name="Goodwin S."/>
            <person name="Spatafora J."/>
            <person name="Crous P."/>
            <person name="Grigoriev I."/>
        </authorList>
    </citation>
    <scope>NUCLEOTIDE SEQUENCE</scope>
    <source>
        <strain evidence="15">CBS 122368</strain>
    </source>
</reference>
<organism evidence="15 16">
    <name type="scientific">Trematosphaeria pertusa</name>
    <dbReference type="NCBI Taxonomy" id="390896"/>
    <lineage>
        <taxon>Eukaryota</taxon>
        <taxon>Fungi</taxon>
        <taxon>Dikarya</taxon>
        <taxon>Ascomycota</taxon>
        <taxon>Pezizomycotina</taxon>
        <taxon>Dothideomycetes</taxon>
        <taxon>Pleosporomycetidae</taxon>
        <taxon>Pleosporales</taxon>
        <taxon>Massarineae</taxon>
        <taxon>Trematosphaeriaceae</taxon>
        <taxon>Trematosphaeria</taxon>
    </lineage>
</organism>
<dbReference type="OrthoDB" id="10021397at2759"/>
<comment type="function">
    <text evidence="9">Efflux pump; part of the gene cluster that mediates the biosynthesis of dothistromin (DOTH), a polyketide toxin very similar in structure to the aflatoxin precursor, versicolorin B. One function of dotC may be to transport early-stage dothistromin biosynthetic intermediates from the cytoplasm into vacuoles, thereby affecting the rate of dothistromin production.</text>
</comment>
<evidence type="ECO:0000256" key="12">
    <source>
        <dbReference type="SAM" id="MobiDB-lite"/>
    </source>
</evidence>
<keyword evidence="6 13" id="KW-0812">Transmembrane</keyword>
<proteinExistence type="inferred from homology"/>
<feature type="transmembrane region" description="Helical" evidence="13">
    <location>
        <begin position="73"/>
        <end position="97"/>
    </location>
</feature>
<dbReference type="EMBL" id="ML987189">
    <property type="protein sequence ID" value="KAF2256112.1"/>
    <property type="molecule type" value="Genomic_DNA"/>
</dbReference>
<evidence type="ECO:0000256" key="8">
    <source>
        <dbReference type="ARBA" id="ARBA00023136"/>
    </source>
</evidence>
<evidence type="ECO:0000256" key="9">
    <source>
        <dbReference type="ARBA" id="ARBA00057269"/>
    </source>
</evidence>